<name>A0A9P1JR07_9PROT</name>
<dbReference type="EMBL" id="HE577327">
    <property type="protein sequence ID" value="CCC98102.1"/>
    <property type="molecule type" value="Genomic_DNA"/>
</dbReference>
<keyword evidence="9" id="KW-1185">Reference proteome</keyword>
<dbReference type="RefSeq" id="WP_014240351.1">
    <property type="nucleotide sequence ID" value="NC_016617.1"/>
</dbReference>
<comment type="similarity">
    <text evidence="1">Belongs to the ABC transporter superfamily.</text>
</comment>
<proteinExistence type="inferred from homology"/>
<evidence type="ECO:0000313" key="8">
    <source>
        <dbReference type="EMBL" id="CCC98102.1"/>
    </source>
</evidence>
<dbReference type="GO" id="GO:1903806">
    <property type="term" value="P:L-isoleucine import across plasma membrane"/>
    <property type="evidence" value="ECO:0007669"/>
    <property type="project" value="TreeGrafter"/>
</dbReference>
<dbReference type="SMART" id="SM00382">
    <property type="entry name" value="AAA"/>
    <property type="match status" value="1"/>
</dbReference>
<feature type="domain" description="ABC transporter" evidence="7">
    <location>
        <begin position="12"/>
        <end position="269"/>
    </location>
</feature>
<dbReference type="GO" id="GO:0016887">
    <property type="term" value="F:ATP hydrolysis activity"/>
    <property type="evidence" value="ECO:0007669"/>
    <property type="project" value="InterPro"/>
</dbReference>
<dbReference type="GO" id="GO:0005886">
    <property type="term" value="C:plasma membrane"/>
    <property type="evidence" value="ECO:0007669"/>
    <property type="project" value="TreeGrafter"/>
</dbReference>
<dbReference type="InterPro" id="IPR003439">
    <property type="entry name" value="ABC_transporter-like_ATP-bd"/>
</dbReference>
<dbReference type="InterPro" id="IPR032823">
    <property type="entry name" value="BCA_ABC_TP_C"/>
</dbReference>
<dbReference type="PROSITE" id="PS50893">
    <property type="entry name" value="ABC_TRANSPORTER_2"/>
    <property type="match status" value="1"/>
</dbReference>
<organism evidence="8 9">
    <name type="scientific">Azospirillum baldaniorum</name>
    <dbReference type="NCBI Taxonomy" id="1064539"/>
    <lineage>
        <taxon>Bacteria</taxon>
        <taxon>Pseudomonadati</taxon>
        <taxon>Pseudomonadota</taxon>
        <taxon>Alphaproteobacteria</taxon>
        <taxon>Rhodospirillales</taxon>
        <taxon>Azospirillaceae</taxon>
        <taxon>Azospirillum</taxon>
    </lineage>
</organism>
<dbReference type="PANTHER" id="PTHR45772:SF11">
    <property type="entry name" value="HIGH-AFFINITY BRANCHED-CHAIN AMINO ACID TRANSPORT ATP-BINDING PROTEIN LIVG"/>
    <property type="match status" value="1"/>
</dbReference>
<evidence type="ECO:0000259" key="7">
    <source>
        <dbReference type="PROSITE" id="PS50893"/>
    </source>
</evidence>
<dbReference type="AlphaFoldDB" id="A0A9P1JR07"/>
<dbReference type="Pfam" id="PF12399">
    <property type="entry name" value="BCA_ABC_TP_C"/>
    <property type="match status" value="1"/>
</dbReference>
<evidence type="ECO:0000256" key="6">
    <source>
        <dbReference type="SAM" id="MobiDB-lite"/>
    </source>
</evidence>
<evidence type="ECO:0000256" key="3">
    <source>
        <dbReference type="ARBA" id="ARBA00022741"/>
    </source>
</evidence>
<dbReference type="GO" id="GO:0015808">
    <property type="term" value="P:L-alanine transport"/>
    <property type="evidence" value="ECO:0007669"/>
    <property type="project" value="TreeGrafter"/>
</dbReference>
<feature type="compositionally biased region" description="Basic and acidic residues" evidence="6">
    <location>
        <begin position="277"/>
        <end position="294"/>
    </location>
</feature>
<dbReference type="PANTHER" id="PTHR45772">
    <property type="entry name" value="CONSERVED COMPONENT OF ABC TRANSPORTER FOR NATURAL AMINO ACIDS-RELATED"/>
    <property type="match status" value="1"/>
</dbReference>
<dbReference type="GO" id="GO:0015188">
    <property type="term" value="F:L-isoleucine transmembrane transporter activity"/>
    <property type="evidence" value="ECO:0007669"/>
    <property type="project" value="TreeGrafter"/>
</dbReference>
<dbReference type="SUPFAM" id="SSF52540">
    <property type="entry name" value="P-loop containing nucleoside triphosphate hydrolases"/>
    <property type="match status" value="1"/>
</dbReference>
<dbReference type="GO" id="GO:0015192">
    <property type="term" value="F:L-phenylalanine transmembrane transporter activity"/>
    <property type="evidence" value="ECO:0007669"/>
    <property type="project" value="TreeGrafter"/>
</dbReference>
<evidence type="ECO:0000256" key="5">
    <source>
        <dbReference type="ARBA" id="ARBA00022970"/>
    </source>
</evidence>
<dbReference type="GO" id="GO:1903805">
    <property type="term" value="P:L-valine import across plasma membrane"/>
    <property type="evidence" value="ECO:0007669"/>
    <property type="project" value="TreeGrafter"/>
</dbReference>
<gene>
    <name evidence="8" type="primary">livG</name>
    <name evidence="8" type="ORF">AZOBR_110076</name>
</gene>
<dbReference type="GO" id="GO:0042941">
    <property type="term" value="P:D-alanine transmembrane transport"/>
    <property type="evidence" value="ECO:0007669"/>
    <property type="project" value="TreeGrafter"/>
</dbReference>
<feature type="region of interest" description="Disordered" evidence="6">
    <location>
        <begin position="268"/>
        <end position="294"/>
    </location>
</feature>
<dbReference type="Pfam" id="PF00005">
    <property type="entry name" value="ABC_tran"/>
    <property type="match status" value="1"/>
</dbReference>
<dbReference type="InterPro" id="IPR051120">
    <property type="entry name" value="ABC_AA/LPS_Transport"/>
</dbReference>
<accession>A0A9P1JR07</accession>
<keyword evidence="4" id="KW-0067">ATP-binding</keyword>
<keyword evidence="5" id="KW-0029">Amino-acid transport</keyword>
<keyword evidence="2" id="KW-0813">Transport</keyword>
<evidence type="ECO:0000313" key="9">
    <source>
        <dbReference type="Proteomes" id="UP000007319"/>
    </source>
</evidence>
<keyword evidence="8" id="KW-0378">Hydrolase</keyword>
<dbReference type="InterPro" id="IPR003593">
    <property type="entry name" value="AAA+_ATPase"/>
</dbReference>
<dbReference type="CDD" id="cd03219">
    <property type="entry name" value="ABC_Mj1267_LivG_branched"/>
    <property type="match status" value="1"/>
</dbReference>
<evidence type="ECO:0000256" key="4">
    <source>
        <dbReference type="ARBA" id="ARBA00022840"/>
    </source>
</evidence>
<keyword evidence="3" id="KW-0547">Nucleotide-binding</keyword>
<protein>
    <submittedName>
        <fullName evidence="8">Leucine/isoleucine/valine ABC transporter,ATPase component</fullName>
        <ecNumber evidence="8">3.6.3.-</ecNumber>
    </submittedName>
</protein>
<dbReference type="FunFam" id="3.40.50.300:FF:000421">
    <property type="entry name" value="Branched-chain amino acid ABC transporter ATP-binding protein"/>
    <property type="match status" value="1"/>
</dbReference>
<dbReference type="GO" id="GO:0005304">
    <property type="term" value="F:L-valine transmembrane transporter activity"/>
    <property type="evidence" value="ECO:0007669"/>
    <property type="project" value="TreeGrafter"/>
</dbReference>
<dbReference type="Gene3D" id="3.40.50.300">
    <property type="entry name" value="P-loop containing nucleotide triphosphate hydrolases"/>
    <property type="match status" value="1"/>
</dbReference>
<dbReference type="KEGG" id="abs:AZOBR_110076"/>
<dbReference type="Proteomes" id="UP000007319">
    <property type="component" value="Chromosome"/>
</dbReference>
<sequence length="294" mass="32407">MTTQSMTTTPLLTVEHLTMRFGGLVAVNDVSFSANNGEITAIIGPNGAGKTTLFNCITGFYTPTVGRLTLRHADGKEFLLERMPGYRISQKASVARTFQNIRLFGGMSVLENLIVAQHNKLIRASGFSIAGLLGLPSYTRTEREAVDLAKYWLDRVRLLEFADWEAGNLPYGAQRRLEIARAMCTEPVMLCLDEPAAGLNPRESGELADLLTYIRDEHKIGVLLIEHDMSVVMTISDHVVVLDYGRKISDGDPAFVKNDPAVIRAYLGEEEDEELPPEIKADLPEVAKRAEEGA</sequence>
<evidence type="ECO:0000256" key="2">
    <source>
        <dbReference type="ARBA" id="ARBA00022448"/>
    </source>
</evidence>
<dbReference type="InterPro" id="IPR027417">
    <property type="entry name" value="P-loop_NTPase"/>
</dbReference>
<evidence type="ECO:0000256" key="1">
    <source>
        <dbReference type="ARBA" id="ARBA00005417"/>
    </source>
</evidence>
<dbReference type="EC" id="3.6.3.-" evidence="8"/>
<dbReference type="GO" id="GO:0005524">
    <property type="term" value="F:ATP binding"/>
    <property type="evidence" value="ECO:0007669"/>
    <property type="project" value="UniProtKB-KW"/>
</dbReference>
<reference evidence="8 9" key="1">
    <citation type="journal article" date="2011" name="PLoS Genet.">
        <title>Azospirillum genomes reveal transition of bacteria from aquatic to terrestrial environments.</title>
        <authorList>
            <person name="Wisniewski-Dye F."/>
            <person name="Borziak K."/>
            <person name="Khalsa-Moyers G."/>
            <person name="Alexandre G."/>
            <person name="Sukharnikov L.O."/>
            <person name="Wuichet K."/>
            <person name="Hurst G.B."/>
            <person name="McDonald W.H."/>
            <person name="Robertson J.S."/>
            <person name="Barbe V."/>
            <person name="Calteau A."/>
            <person name="Rouy Z."/>
            <person name="Mangenot S."/>
            <person name="Prigent-Combaret C."/>
            <person name="Normand P."/>
            <person name="Boyer M."/>
            <person name="Siguier P."/>
            <person name="Dessaux Y."/>
            <person name="Elmerich C."/>
            <person name="Condemine G."/>
            <person name="Krishnen G."/>
            <person name="Kennedy I."/>
            <person name="Paterson A.H."/>
            <person name="Gonzalez V."/>
            <person name="Mavingui P."/>
            <person name="Zhulin I.B."/>
        </authorList>
    </citation>
    <scope>NUCLEOTIDE SEQUENCE [LARGE SCALE GENOMIC DNA]</scope>
    <source>
        <strain evidence="8 9">Sp245</strain>
    </source>
</reference>